<comment type="caution">
    <text evidence="5">The sequence shown here is derived from an EMBL/GenBank/DDBJ whole genome shotgun (WGS) entry which is preliminary data.</text>
</comment>
<dbReference type="Pfam" id="PF00385">
    <property type="entry name" value="Chromo"/>
    <property type="match status" value="1"/>
</dbReference>
<evidence type="ECO:0000256" key="2">
    <source>
        <dbReference type="ARBA" id="ARBA00023242"/>
    </source>
</evidence>
<feature type="domain" description="Chromo" evidence="4">
    <location>
        <begin position="92"/>
        <end position="151"/>
    </location>
</feature>
<proteinExistence type="predicted"/>
<feature type="compositionally biased region" description="Basic and acidic residues" evidence="3">
    <location>
        <begin position="41"/>
        <end position="62"/>
    </location>
</feature>
<name>A0ABD2KAP9_9BILA</name>
<dbReference type="InterPro" id="IPR000953">
    <property type="entry name" value="Chromo/chromo_shadow_dom"/>
</dbReference>
<dbReference type="PROSITE" id="PS50013">
    <property type="entry name" value="CHROMO_2"/>
    <property type="match status" value="1"/>
</dbReference>
<dbReference type="AlphaFoldDB" id="A0ABD2KAP9"/>
<organism evidence="5 6">
    <name type="scientific">Heterodera trifolii</name>
    <dbReference type="NCBI Taxonomy" id="157864"/>
    <lineage>
        <taxon>Eukaryota</taxon>
        <taxon>Metazoa</taxon>
        <taxon>Ecdysozoa</taxon>
        <taxon>Nematoda</taxon>
        <taxon>Chromadorea</taxon>
        <taxon>Rhabditida</taxon>
        <taxon>Tylenchina</taxon>
        <taxon>Tylenchomorpha</taxon>
        <taxon>Tylenchoidea</taxon>
        <taxon>Heteroderidae</taxon>
        <taxon>Heteroderinae</taxon>
        <taxon>Heterodera</taxon>
    </lineage>
</organism>
<evidence type="ECO:0000313" key="6">
    <source>
        <dbReference type="Proteomes" id="UP001620626"/>
    </source>
</evidence>
<feature type="compositionally biased region" description="Basic residues" evidence="3">
    <location>
        <begin position="159"/>
        <end position="169"/>
    </location>
</feature>
<feature type="compositionally biased region" description="Basic and acidic residues" evidence="3">
    <location>
        <begin position="180"/>
        <end position="198"/>
    </location>
</feature>
<dbReference type="EMBL" id="JBICBT010000804">
    <property type="protein sequence ID" value="KAL3099788.1"/>
    <property type="molecule type" value="Genomic_DNA"/>
</dbReference>
<gene>
    <name evidence="5" type="ORF">niasHT_022089</name>
</gene>
<dbReference type="Gene3D" id="2.40.50.40">
    <property type="match status" value="1"/>
</dbReference>
<feature type="region of interest" description="Disordered" evidence="3">
    <location>
        <begin position="1"/>
        <end position="69"/>
    </location>
</feature>
<dbReference type="SMART" id="SM00298">
    <property type="entry name" value="CHROMO"/>
    <property type="match status" value="1"/>
</dbReference>
<evidence type="ECO:0000256" key="3">
    <source>
        <dbReference type="SAM" id="MobiDB-lite"/>
    </source>
</evidence>
<feature type="region of interest" description="Disordered" evidence="3">
    <location>
        <begin position="150"/>
        <end position="239"/>
    </location>
</feature>
<feature type="compositionally biased region" description="Basic and acidic residues" evidence="3">
    <location>
        <begin position="1"/>
        <end position="14"/>
    </location>
</feature>
<protein>
    <recommendedName>
        <fullName evidence="4">Chromo domain-containing protein</fullName>
    </recommendedName>
</protein>
<dbReference type="InterPro" id="IPR023780">
    <property type="entry name" value="Chromo_domain"/>
</dbReference>
<feature type="compositionally biased region" description="Polar residues" evidence="3">
    <location>
        <begin position="199"/>
        <end position="214"/>
    </location>
</feature>
<keyword evidence="6" id="KW-1185">Reference proteome</keyword>
<keyword evidence="2" id="KW-0539">Nucleus</keyword>
<evidence type="ECO:0000313" key="5">
    <source>
        <dbReference type="EMBL" id="KAL3099788.1"/>
    </source>
</evidence>
<evidence type="ECO:0000259" key="4">
    <source>
        <dbReference type="PROSITE" id="PS50013"/>
    </source>
</evidence>
<evidence type="ECO:0000256" key="1">
    <source>
        <dbReference type="ARBA" id="ARBA00004123"/>
    </source>
</evidence>
<comment type="subcellular location">
    <subcellularLocation>
        <location evidence="1">Nucleus</location>
    </subcellularLocation>
</comment>
<feature type="compositionally biased region" description="Gly residues" evidence="3">
    <location>
        <begin position="24"/>
        <end position="33"/>
    </location>
</feature>
<dbReference type="GO" id="GO:0005634">
    <property type="term" value="C:nucleus"/>
    <property type="evidence" value="ECO:0007669"/>
    <property type="project" value="UniProtKB-SubCell"/>
</dbReference>
<dbReference type="SUPFAM" id="SSF54160">
    <property type="entry name" value="Chromo domain-like"/>
    <property type="match status" value="1"/>
</dbReference>
<dbReference type="Proteomes" id="UP001620626">
    <property type="component" value="Unassembled WGS sequence"/>
</dbReference>
<sequence length="296" mass="33513">MGANGERHNGDAGEGHFGMARTGKGAGHFGMGRHGGRRRALRDGTARGKAQETSEGTNHVDEVPELGPNPHGQVVEVAEDAVSAAYSSDPEFEVERICGQKRVNGHQYYLVKWVRFAKDQNDWIPVGDLSHCEEAINDYWQRYREGREYRERKKEGKNKVKKTGHRKRKVAEMVTAAGENEQKEEQQEQEKNGVEKELQQQPPVNVETETQQGKLANEKKSEALEETDGEEKTEEAKEEAMEELLSMLSKSGQIPPANAPLPLPRWEDVHHTVYVFLHSKFTPTFVALYYYQIQQS</sequence>
<dbReference type="PANTHER" id="PTHR22812">
    <property type="entry name" value="CHROMOBOX PROTEIN"/>
    <property type="match status" value="1"/>
</dbReference>
<reference evidence="5 6" key="1">
    <citation type="submission" date="2024-10" db="EMBL/GenBank/DDBJ databases">
        <authorList>
            <person name="Kim D."/>
        </authorList>
    </citation>
    <scope>NUCLEOTIDE SEQUENCE [LARGE SCALE GENOMIC DNA]</scope>
    <source>
        <strain evidence="5">BH-2024</strain>
    </source>
</reference>
<dbReference type="InterPro" id="IPR051219">
    <property type="entry name" value="Heterochromatin_chromo-domain"/>
</dbReference>
<feature type="compositionally biased region" description="Acidic residues" evidence="3">
    <location>
        <begin position="224"/>
        <end position="233"/>
    </location>
</feature>
<dbReference type="InterPro" id="IPR016197">
    <property type="entry name" value="Chromo-like_dom_sf"/>
</dbReference>
<accession>A0ABD2KAP9</accession>
<dbReference type="CDD" id="cd00024">
    <property type="entry name" value="CD_CSD"/>
    <property type="match status" value="1"/>
</dbReference>